<evidence type="ECO:0000313" key="7">
    <source>
        <dbReference type="EMBL" id="VWO95268.1"/>
    </source>
</evidence>
<feature type="compositionally biased region" description="Basic and acidic residues" evidence="5">
    <location>
        <begin position="372"/>
        <end position="392"/>
    </location>
</feature>
<dbReference type="Pfam" id="PF03467">
    <property type="entry name" value="Smg4_UPF3"/>
    <property type="match status" value="1"/>
</dbReference>
<feature type="compositionally biased region" description="Basic and acidic residues" evidence="5">
    <location>
        <begin position="227"/>
        <end position="246"/>
    </location>
</feature>
<keyword evidence="3" id="KW-0866">Nonsense-mediated mRNA decay</keyword>
<dbReference type="InterPro" id="IPR005120">
    <property type="entry name" value="UPF3_dom"/>
</dbReference>
<feature type="compositionally biased region" description="Low complexity" evidence="5">
    <location>
        <begin position="394"/>
        <end position="415"/>
    </location>
</feature>
<dbReference type="GO" id="GO:0045727">
    <property type="term" value="P:positive regulation of translation"/>
    <property type="evidence" value="ECO:0007669"/>
    <property type="project" value="TreeGrafter"/>
</dbReference>
<dbReference type="InterPro" id="IPR039722">
    <property type="entry name" value="Upf3"/>
</dbReference>
<sequence length="506" mass="52963">MSTTETSRPPKSKGKDKEKDKKPKSSGSGQKSQTERLKTVVRRLPPNLPEDVFWRSVGKWVSEETVSWRAYYPGKFKTRLNKENIPSRAYIAFRDEQILASFSQEYDGHVFRDKNGNESIAVVEFAPFQKVPNEKKKADSRAGTIEKDEDYVSFLESLKEVSTKPFDADTLETLIASTQPTPLPTTTPLLEALKAEKSAQKDKEAILRNHAHYKDPAALAAAAASTKKGDKKKDGAGGGGAKEKAGDSGAGPSKKGPKKGAAAAKAAAQQQGQAQSGASKDTKGPGAKQGASKPPKPPRERKGGSSASSAAPPAPSSSSASATASAAASTGTAAATSSSAPGDSAPAPSRRSRPVLGLASRQFEAALSGAGVERKSRREREKEKDKEKEKESGASTSTSAAIAAATATDVSSTPAPKAKEEKRERGSRRGGAPPTILQRDAAPKILARPAEGQGAAEGSTLGVGAVASGAEGGDTVTLAYQANVAAPAKIRWLKYGSHKERRDLHV</sequence>
<evidence type="ECO:0000256" key="4">
    <source>
        <dbReference type="ARBA" id="ARBA00023242"/>
    </source>
</evidence>
<evidence type="ECO:0000256" key="3">
    <source>
        <dbReference type="ARBA" id="ARBA00023161"/>
    </source>
</evidence>
<reference evidence="7" key="1">
    <citation type="submission" date="2019-10" db="EMBL/GenBank/DDBJ databases">
        <authorList>
            <person name="Nor Muhammad N."/>
        </authorList>
    </citation>
    <scope>NUCLEOTIDE SEQUENCE</scope>
</reference>
<feature type="region of interest" description="Disordered" evidence="5">
    <location>
        <begin position="218"/>
        <end position="457"/>
    </location>
</feature>
<dbReference type="AlphaFoldDB" id="A0A5K1JTH7"/>
<dbReference type="Gene3D" id="3.30.70.330">
    <property type="match status" value="1"/>
</dbReference>
<proteinExistence type="inferred from homology"/>
<dbReference type="InterPro" id="IPR035979">
    <property type="entry name" value="RBD_domain_sf"/>
</dbReference>
<dbReference type="CDD" id="cd12455">
    <property type="entry name" value="RRM_like_Smg4_UPF3"/>
    <property type="match status" value="1"/>
</dbReference>
<feature type="compositionally biased region" description="Low complexity" evidence="5">
    <location>
        <begin position="250"/>
        <end position="279"/>
    </location>
</feature>
<dbReference type="PANTHER" id="PTHR13112">
    <property type="entry name" value="UPF3 REGULATOR OF NONSENSE TRANSCRIPTS-LIKE PROTEIN"/>
    <property type="match status" value="1"/>
</dbReference>
<dbReference type="GO" id="GO:0005730">
    <property type="term" value="C:nucleolus"/>
    <property type="evidence" value="ECO:0007669"/>
    <property type="project" value="TreeGrafter"/>
</dbReference>
<organism evidence="7">
    <name type="scientific">Ganoderma boninense</name>
    <dbReference type="NCBI Taxonomy" id="34458"/>
    <lineage>
        <taxon>Eukaryota</taxon>
        <taxon>Fungi</taxon>
        <taxon>Dikarya</taxon>
        <taxon>Basidiomycota</taxon>
        <taxon>Agaricomycotina</taxon>
        <taxon>Agaricomycetes</taxon>
        <taxon>Polyporales</taxon>
        <taxon>Polyporaceae</taxon>
        <taxon>Ganoderma</taxon>
    </lineage>
</organism>
<feature type="compositionally biased region" description="Low complexity" evidence="5">
    <location>
        <begin position="304"/>
        <end position="349"/>
    </location>
</feature>
<keyword evidence="4" id="KW-0539">Nucleus</keyword>
<evidence type="ECO:0000256" key="1">
    <source>
        <dbReference type="ARBA" id="ARBA00004123"/>
    </source>
</evidence>
<evidence type="ECO:0000256" key="2">
    <source>
        <dbReference type="ARBA" id="ARBA00005991"/>
    </source>
</evidence>
<feature type="compositionally biased region" description="Basic and acidic residues" evidence="5">
    <location>
        <begin position="13"/>
        <end position="23"/>
    </location>
</feature>
<protein>
    <submittedName>
        <fullName evidence="7">N/A</fullName>
    </submittedName>
</protein>
<dbReference type="GO" id="GO:0005737">
    <property type="term" value="C:cytoplasm"/>
    <property type="evidence" value="ECO:0007669"/>
    <property type="project" value="TreeGrafter"/>
</dbReference>
<dbReference type="InterPro" id="IPR012677">
    <property type="entry name" value="Nucleotide-bd_a/b_plait_sf"/>
</dbReference>
<dbReference type="GO" id="GO:0003729">
    <property type="term" value="F:mRNA binding"/>
    <property type="evidence" value="ECO:0007669"/>
    <property type="project" value="TreeGrafter"/>
</dbReference>
<accession>A0A5K1JTH7</accession>
<dbReference type="SUPFAM" id="SSF54928">
    <property type="entry name" value="RNA-binding domain, RBD"/>
    <property type="match status" value="1"/>
</dbReference>
<comment type="subcellular location">
    <subcellularLocation>
        <location evidence="1">Nucleus</location>
    </subcellularLocation>
</comment>
<evidence type="ECO:0000259" key="6">
    <source>
        <dbReference type="Pfam" id="PF03467"/>
    </source>
</evidence>
<comment type="similarity">
    <text evidence="2">Belongs to the RENT3 family.</text>
</comment>
<gene>
    <name evidence="7" type="primary">I1REJ1</name>
</gene>
<feature type="domain" description="UPF3" evidence="6">
    <location>
        <begin position="35"/>
        <end position="197"/>
    </location>
</feature>
<feature type="region of interest" description="Disordered" evidence="5">
    <location>
        <begin position="1"/>
        <end position="38"/>
    </location>
</feature>
<dbReference type="EMBL" id="LR724659">
    <property type="protein sequence ID" value="VWO95268.1"/>
    <property type="molecule type" value="Genomic_DNA"/>
</dbReference>
<evidence type="ECO:0000256" key="5">
    <source>
        <dbReference type="SAM" id="MobiDB-lite"/>
    </source>
</evidence>
<dbReference type="PANTHER" id="PTHR13112:SF0">
    <property type="entry name" value="FI21285P1"/>
    <property type="match status" value="1"/>
</dbReference>
<dbReference type="GO" id="GO:0000184">
    <property type="term" value="P:nuclear-transcribed mRNA catabolic process, nonsense-mediated decay"/>
    <property type="evidence" value="ECO:0007669"/>
    <property type="project" value="UniProtKB-KW"/>
</dbReference>
<name>A0A5K1JTH7_9APHY</name>